<dbReference type="AlphaFoldDB" id="A0AAV5IMF8"/>
<dbReference type="Pfam" id="PF07939">
    <property type="entry name" value="DUF1685"/>
    <property type="match status" value="1"/>
</dbReference>
<feature type="compositionally biased region" description="Low complexity" evidence="1">
    <location>
        <begin position="99"/>
        <end position="123"/>
    </location>
</feature>
<name>A0AAV5IMF8_9ROSI</name>
<keyword evidence="3" id="KW-1185">Reference proteome</keyword>
<accession>A0AAV5IMF8</accession>
<evidence type="ECO:0000313" key="2">
    <source>
        <dbReference type="EMBL" id="GKV01555.1"/>
    </source>
</evidence>
<dbReference type="InterPro" id="IPR012881">
    <property type="entry name" value="DUF1685"/>
</dbReference>
<reference evidence="2 3" key="1">
    <citation type="journal article" date="2021" name="Commun. Biol.">
        <title>The genome of Shorea leprosula (Dipterocarpaceae) highlights the ecological relevance of drought in aseasonal tropical rainforests.</title>
        <authorList>
            <person name="Ng K.K.S."/>
            <person name="Kobayashi M.J."/>
            <person name="Fawcett J.A."/>
            <person name="Hatakeyama M."/>
            <person name="Paape T."/>
            <person name="Ng C.H."/>
            <person name="Ang C.C."/>
            <person name="Tnah L.H."/>
            <person name="Lee C.T."/>
            <person name="Nishiyama T."/>
            <person name="Sese J."/>
            <person name="O'Brien M.J."/>
            <person name="Copetti D."/>
            <person name="Mohd Noor M.I."/>
            <person name="Ong R.C."/>
            <person name="Putra M."/>
            <person name="Sireger I.Z."/>
            <person name="Indrioko S."/>
            <person name="Kosugi Y."/>
            <person name="Izuno A."/>
            <person name="Isagi Y."/>
            <person name="Lee S.L."/>
            <person name="Shimizu K.K."/>
        </authorList>
    </citation>
    <scope>NUCLEOTIDE SEQUENCE [LARGE SCALE GENOMIC DNA]</scope>
    <source>
        <strain evidence="2">214</strain>
    </source>
</reference>
<dbReference type="EMBL" id="BPVZ01000017">
    <property type="protein sequence ID" value="GKV01555.1"/>
    <property type="molecule type" value="Genomic_DNA"/>
</dbReference>
<feature type="region of interest" description="Disordered" evidence="1">
    <location>
        <begin position="1"/>
        <end position="25"/>
    </location>
</feature>
<protein>
    <submittedName>
        <fullName evidence="2">Uncharacterized protein</fullName>
    </submittedName>
</protein>
<comment type="caution">
    <text evidence="2">The sequence shown here is derived from an EMBL/GenBank/DDBJ whole genome shotgun (WGS) entry which is preliminary data.</text>
</comment>
<feature type="region of interest" description="Disordered" evidence="1">
    <location>
        <begin position="99"/>
        <end position="124"/>
    </location>
</feature>
<gene>
    <name evidence="2" type="ORF">SLEP1_g14101</name>
</gene>
<evidence type="ECO:0000313" key="3">
    <source>
        <dbReference type="Proteomes" id="UP001054252"/>
    </source>
</evidence>
<sequence>MKKTPTQPPPPPTLPRPLYKQMSWSPDMERDEAWLRRKGNHKKGLKRSVSLTDDDMEELKGCIDLGFGFASESPDLDPKLSDTLPALEFYCAVNRHYSGRLSRSSSGSSIGCDSDSSSSTSTIFDRVAGDDPKVVKTRLRQWAQAVACSVRQFSGGPN</sequence>
<dbReference type="PANTHER" id="PTHR31865">
    <property type="entry name" value="OSJNBA0071G03.3 PROTEIN"/>
    <property type="match status" value="1"/>
</dbReference>
<dbReference type="Proteomes" id="UP001054252">
    <property type="component" value="Unassembled WGS sequence"/>
</dbReference>
<organism evidence="2 3">
    <name type="scientific">Rubroshorea leprosula</name>
    <dbReference type="NCBI Taxonomy" id="152421"/>
    <lineage>
        <taxon>Eukaryota</taxon>
        <taxon>Viridiplantae</taxon>
        <taxon>Streptophyta</taxon>
        <taxon>Embryophyta</taxon>
        <taxon>Tracheophyta</taxon>
        <taxon>Spermatophyta</taxon>
        <taxon>Magnoliopsida</taxon>
        <taxon>eudicotyledons</taxon>
        <taxon>Gunneridae</taxon>
        <taxon>Pentapetalae</taxon>
        <taxon>rosids</taxon>
        <taxon>malvids</taxon>
        <taxon>Malvales</taxon>
        <taxon>Dipterocarpaceae</taxon>
        <taxon>Rubroshorea</taxon>
    </lineage>
</organism>
<proteinExistence type="predicted"/>
<dbReference type="PANTHER" id="PTHR31865:SF22">
    <property type="entry name" value="DUF1685 FAMILY PROTEIN"/>
    <property type="match status" value="1"/>
</dbReference>
<feature type="compositionally biased region" description="Pro residues" evidence="1">
    <location>
        <begin position="1"/>
        <end position="15"/>
    </location>
</feature>
<evidence type="ECO:0000256" key="1">
    <source>
        <dbReference type="SAM" id="MobiDB-lite"/>
    </source>
</evidence>